<proteinExistence type="predicted"/>
<comment type="caution">
    <text evidence="1">The sequence shown here is derived from an EMBL/GenBank/DDBJ whole genome shotgun (WGS) entry which is preliminary data.</text>
</comment>
<reference evidence="1 2" key="1">
    <citation type="journal article" date="2016" name="Nat. Commun.">
        <title>Thousands of microbial genomes shed light on interconnected biogeochemical processes in an aquifer system.</title>
        <authorList>
            <person name="Anantharaman K."/>
            <person name="Brown C.T."/>
            <person name="Hug L.A."/>
            <person name="Sharon I."/>
            <person name="Castelle C.J."/>
            <person name="Probst A.J."/>
            <person name="Thomas B.C."/>
            <person name="Singh A."/>
            <person name="Wilkins M.J."/>
            <person name="Karaoz U."/>
            <person name="Brodie E.L."/>
            <person name="Williams K.H."/>
            <person name="Hubbard S.S."/>
            <person name="Banfield J.F."/>
        </authorList>
    </citation>
    <scope>NUCLEOTIDE SEQUENCE [LARGE SCALE GENOMIC DNA]</scope>
</reference>
<dbReference type="EMBL" id="MGFK01000012">
    <property type="protein sequence ID" value="OGM04479.1"/>
    <property type="molecule type" value="Genomic_DNA"/>
</dbReference>
<accession>A0A1F7WQ04</accession>
<dbReference type="AlphaFoldDB" id="A0A1F7WQ04"/>
<evidence type="ECO:0000313" key="1">
    <source>
        <dbReference type="EMBL" id="OGM04479.1"/>
    </source>
</evidence>
<name>A0A1F7WQ04_9BACT</name>
<sequence>MRKQNLQGFSMIEILVVILVFATLAALSTESLLLSLRGSKRSESSIGVRENLNYALSIIERQLHNAESIESCTSTSISYNDAQSLPADFNCDLISGQIASSSAQLTSTSIRVTACNIVCDLGSAGVPPSVSISVTAQDASATGFEQQQVTTNTQIMLRTY</sequence>
<gene>
    <name evidence="1" type="ORF">A2112_02330</name>
</gene>
<dbReference type="InterPro" id="IPR012902">
    <property type="entry name" value="N_methyl_site"/>
</dbReference>
<dbReference type="Proteomes" id="UP000177091">
    <property type="component" value="Unassembled WGS sequence"/>
</dbReference>
<dbReference type="NCBIfam" id="TIGR02532">
    <property type="entry name" value="IV_pilin_GFxxxE"/>
    <property type="match status" value="1"/>
</dbReference>
<protein>
    <submittedName>
        <fullName evidence="1">Uncharacterized protein</fullName>
    </submittedName>
</protein>
<organism evidence="1 2">
    <name type="scientific">Candidatus Woesebacteria bacterium GWA1_42_12</name>
    <dbReference type="NCBI Taxonomy" id="1802472"/>
    <lineage>
        <taxon>Bacteria</taxon>
        <taxon>Candidatus Woeseibacteriota</taxon>
    </lineage>
</organism>
<dbReference type="Pfam" id="PF07963">
    <property type="entry name" value="N_methyl"/>
    <property type="match status" value="1"/>
</dbReference>
<evidence type="ECO:0000313" key="2">
    <source>
        <dbReference type="Proteomes" id="UP000177091"/>
    </source>
</evidence>